<feature type="domain" description="Signal transduction histidine kinase internal region" evidence="3">
    <location>
        <begin position="148"/>
        <end position="226"/>
    </location>
</feature>
<proteinExistence type="predicted"/>
<dbReference type="PANTHER" id="PTHR34220">
    <property type="entry name" value="SENSOR HISTIDINE KINASE YPDA"/>
    <property type="match status" value="1"/>
</dbReference>
<evidence type="ECO:0000313" key="5">
    <source>
        <dbReference type="Proteomes" id="UP000199290"/>
    </source>
</evidence>
<feature type="region of interest" description="Disordered" evidence="1">
    <location>
        <begin position="336"/>
        <end position="364"/>
    </location>
</feature>
<dbReference type="STRING" id="375760.SAMN04488073_2494"/>
<evidence type="ECO:0000259" key="3">
    <source>
        <dbReference type="Pfam" id="PF06580"/>
    </source>
</evidence>
<evidence type="ECO:0000313" key="4">
    <source>
        <dbReference type="EMBL" id="SFR50646.1"/>
    </source>
</evidence>
<feature type="transmembrane region" description="Helical" evidence="2">
    <location>
        <begin position="12"/>
        <end position="33"/>
    </location>
</feature>
<name>A0A1I6H7V5_9GAMM</name>
<sequence>MTTNDFFVPDLCRVRAVFLLLVTSELLVLVLSIVQAERGWIDWNYFGLLSLFVQWTTLTSAALICLLRARLARMRVSWATFTIVAIVLLDVLAFSLFADSVLHPVGGVAAWQGVAKKLLLALLIVLMVLRYFYLQHQWQQQREAEMQANLAALQARIQPHFLFNSMNTIASLIAVNPERAEDAVLDLSELFRASLQSVDQLIPLSRELELCHRYLDIESLRLGDRLRLEWQIEAGLEQQAIPPLTLQPLVENAIYHGIQPRPEGGTVRIEVQSKGKFIYLLVQNPKPDHGYRQHQGNRMALTNIQARLQALFGEPAVLKHSHHDGIYTVTLRLPRQKVSAPPPARADWRTQRSTDTTKSEPCDD</sequence>
<feature type="transmembrane region" description="Helical" evidence="2">
    <location>
        <begin position="45"/>
        <end position="66"/>
    </location>
</feature>
<dbReference type="Pfam" id="PF06580">
    <property type="entry name" value="His_kinase"/>
    <property type="match status" value="1"/>
</dbReference>
<dbReference type="RefSeq" id="WP_091990312.1">
    <property type="nucleotide sequence ID" value="NZ_FOYV01000001.1"/>
</dbReference>
<dbReference type="Proteomes" id="UP000199290">
    <property type="component" value="Unassembled WGS sequence"/>
</dbReference>
<feature type="transmembrane region" description="Helical" evidence="2">
    <location>
        <begin position="78"/>
        <end position="98"/>
    </location>
</feature>
<keyword evidence="2" id="KW-0812">Transmembrane</keyword>
<keyword evidence="2" id="KW-1133">Transmembrane helix</keyword>
<dbReference type="SUPFAM" id="SSF55874">
    <property type="entry name" value="ATPase domain of HSP90 chaperone/DNA topoisomerase II/histidine kinase"/>
    <property type="match status" value="1"/>
</dbReference>
<dbReference type="InterPro" id="IPR050640">
    <property type="entry name" value="Bact_2-comp_sensor_kinase"/>
</dbReference>
<dbReference type="Gene3D" id="3.30.565.10">
    <property type="entry name" value="Histidine kinase-like ATPase, C-terminal domain"/>
    <property type="match status" value="1"/>
</dbReference>
<protein>
    <submittedName>
        <fullName evidence="4">Two-component system, LytT family, sensor histidine kinase AlgZ</fullName>
    </submittedName>
</protein>
<reference evidence="5" key="1">
    <citation type="submission" date="2016-10" db="EMBL/GenBank/DDBJ databases">
        <authorList>
            <person name="Varghese N."/>
            <person name="Submissions S."/>
        </authorList>
    </citation>
    <scope>NUCLEOTIDE SEQUENCE [LARGE SCALE GENOMIC DNA]</scope>
    <source>
        <strain evidence="5">CGMCC 1.6294</strain>
    </source>
</reference>
<dbReference type="GO" id="GO:0016020">
    <property type="term" value="C:membrane"/>
    <property type="evidence" value="ECO:0007669"/>
    <property type="project" value="InterPro"/>
</dbReference>
<dbReference type="InterPro" id="IPR036890">
    <property type="entry name" value="HATPase_C_sf"/>
</dbReference>
<keyword evidence="5" id="KW-1185">Reference proteome</keyword>
<feature type="transmembrane region" description="Helical" evidence="2">
    <location>
        <begin position="118"/>
        <end position="134"/>
    </location>
</feature>
<dbReference type="InterPro" id="IPR010559">
    <property type="entry name" value="Sig_transdc_His_kin_internal"/>
</dbReference>
<evidence type="ECO:0000256" key="2">
    <source>
        <dbReference type="SAM" id="Phobius"/>
    </source>
</evidence>
<feature type="compositionally biased region" description="Basic and acidic residues" evidence="1">
    <location>
        <begin position="346"/>
        <end position="364"/>
    </location>
</feature>
<dbReference type="GO" id="GO:0000155">
    <property type="term" value="F:phosphorelay sensor kinase activity"/>
    <property type="evidence" value="ECO:0007669"/>
    <property type="project" value="InterPro"/>
</dbReference>
<dbReference type="OrthoDB" id="2514702at2"/>
<dbReference type="AlphaFoldDB" id="A0A1I6H7V5"/>
<dbReference type="PANTHER" id="PTHR34220:SF7">
    <property type="entry name" value="SENSOR HISTIDINE KINASE YPDA"/>
    <property type="match status" value="1"/>
</dbReference>
<keyword evidence="4" id="KW-0808">Transferase</keyword>
<keyword evidence="2" id="KW-0472">Membrane</keyword>
<organism evidence="4 5">
    <name type="scientific">Marinobacter gudaonensis</name>
    <dbReference type="NCBI Taxonomy" id="375760"/>
    <lineage>
        <taxon>Bacteria</taxon>
        <taxon>Pseudomonadati</taxon>
        <taxon>Pseudomonadota</taxon>
        <taxon>Gammaproteobacteria</taxon>
        <taxon>Pseudomonadales</taxon>
        <taxon>Marinobacteraceae</taxon>
        <taxon>Marinobacter</taxon>
    </lineage>
</organism>
<accession>A0A1I6H7V5</accession>
<dbReference type="EMBL" id="FOYV01000001">
    <property type="protein sequence ID" value="SFR50646.1"/>
    <property type="molecule type" value="Genomic_DNA"/>
</dbReference>
<gene>
    <name evidence="4" type="ORF">SAMN04488073_2494</name>
</gene>
<evidence type="ECO:0000256" key="1">
    <source>
        <dbReference type="SAM" id="MobiDB-lite"/>
    </source>
</evidence>
<keyword evidence="4" id="KW-0418">Kinase</keyword>